<name>A0A964BSU1_9CYAN</name>
<dbReference type="NCBIfam" id="NF033591">
    <property type="entry name" value="transpos_IS4_2"/>
    <property type="match status" value="1"/>
</dbReference>
<reference evidence="2" key="1">
    <citation type="journal article" date="2021" name="Antonie Van Leeuwenhoek">
        <title>Draft genome and description of Waterburya agarophytonicola gen. nov. sp. nov. (Pleurocapsales, Cyanobacteria): a seaweed symbiont.</title>
        <authorList>
            <person name="Bonthond G."/>
            <person name="Shalygin S."/>
            <person name="Bayer T."/>
            <person name="Weinberger F."/>
        </authorList>
    </citation>
    <scope>NUCLEOTIDE SEQUENCE</scope>
    <source>
        <strain evidence="2">KI4</strain>
    </source>
</reference>
<dbReference type="InterPro" id="IPR047658">
    <property type="entry name" value="IS4-like_transpos"/>
</dbReference>
<organism evidence="2 3">
    <name type="scientific">Waterburya agarophytonicola KI4</name>
    <dbReference type="NCBI Taxonomy" id="2874699"/>
    <lineage>
        <taxon>Bacteria</taxon>
        <taxon>Bacillati</taxon>
        <taxon>Cyanobacteriota</taxon>
        <taxon>Cyanophyceae</taxon>
        <taxon>Pleurocapsales</taxon>
        <taxon>Hyellaceae</taxon>
        <taxon>Waterburya</taxon>
        <taxon>Waterburya agarophytonicola</taxon>
    </lineage>
</organism>
<gene>
    <name evidence="2" type="ORF">I4641_14430</name>
</gene>
<proteinExistence type="predicted"/>
<dbReference type="GO" id="GO:0003677">
    <property type="term" value="F:DNA binding"/>
    <property type="evidence" value="ECO:0007669"/>
    <property type="project" value="InterPro"/>
</dbReference>
<dbReference type="InterPro" id="IPR012337">
    <property type="entry name" value="RNaseH-like_sf"/>
</dbReference>
<dbReference type="GO" id="GO:0006313">
    <property type="term" value="P:DNA transposition"/>
    <property type="evidence" value="ECO:0007669"/>
    <property type="project" value="InterPro"/>
</dbReference>
<dbReference type="RefSeq" id="WP_229641243.1">
    <property type="nucleotide sequence ID" value="NZ_JADWDC010000036.1"/>
</dbReference>
<feature type="domain" description="Transposase IS4-like" evidence="1">
    <location>
        <begin position="117"/>
        <end position="305"/>
    </location>
</feature>
<dbReference type="AlphaFoldDB" id="A0A964BSU1"/>
<comment type="caution">
    <text evidence="2">The sequence shown here is derived from an EMBL/GenBank/DDBJ whole genome shotgun (WGS) entry which is preliminary data.</text>
</comment>
<dbReference type="PANTHER" id="PTHR37319">
    <property type="entry name" value="TRANSPOSASE"/>
    <property type="match status" value="1"/>
</dbReference>
<dbReference type="SUPFAM" id="SSF53098">
    <property type="entry name" value="Ribonuclease H-like"/>
    <property type="match status" value="1"/>
</dbReference>
<evidence type="ECO:0000313" key="2">
    <source>
        <dbReference type="EMBL" id="MCC0178176.1"/>
    </source>
</evidence>
<dbReference type="InterPro" id="IPR047768">
    <property type="entry name" value="Tn5p-like"/>
</dbReference>
<dbReference type="InterPro" id="IPR002559">
    <property type="entry name" value="Transposase_11"/>
</dbReference>
<dbReference type="PANTHER" id="PTHR37319:SF1">
    <property type="entry name" value="TRANSPOSASE TN5 DIMERISATION DOMAIN-CONTAINING PROTEIN"/>
    <property type="match status" value="1"/>
</dbReference>
<evidence type="ECO:0000313" key="3">
    <source>
        <dbReference type="Proteomes" id="UP000729733"/>
    </source>
</evidence>
<accession>A0A964BSU1</accession>
<evidence type="ECO:0000259" key="1">
    <source>
        <dbReference type="Pfam" id="PF01609"/>
    </source>
</evidence>
<sequence length="384" mass="45886">MDFFSAHQSQVEKYLTKSQILTLQLLIWLLQIQKDVRIERLASYLPMPILYESRRKKIQRFLVLSSLSLSLFWFPIIKLIVEKEFKSEKRLILILDRTQWSDNNVFMISVMWRKRALPIYWLILEKKGSSNIREQIALIRPVLKLFSDYEVVILGDREFHGVELSYWLKQKNKKAKKAIYFAFREKDNIYLKRNKKNLERLKDLKLIPGVKVLYNKVNITKQKGFGRFNLLVYQKRNYRHYQEKDTWFILTNLNNASEVVELYKKRYAIEAMFRDYKSGGYNLEGSKANILRLTNLILLIAIAYTSASLKGKSFKNKGHQKYITRLREAQRKYRRHSDFRVGLYGQNWVIAWDSCVFLVEKLMVINRHKLKYYQQGLKVLAAIS</sequence>
<keyword evidence="3" id="KW-1185">Reference proteome</keyword>
<dbReference type="Pfam" id="PF01609">
    <property type="entry name" value="DDE_Tnp_1"/>
    <property type="match status" value="1"/>
</dbReference>
<protein>
    <submittedName>
        <fullName evidence="2">IS4 family transposase</fullName>
    </submittedName>
</protein>
<dbReference type="Gene3D" id="3.90.350.10">
    <property type="entry name" value="Transposase Inhibitor Protein From Tn5, Chain A, domain 1"/>
    <property type="match status" value="1"/>
</dbReference>
<dbReference type="GO" id="GO:0004803">
    <property type="term" value="F:transposase activity"/>
    <property type="evidence" value="ECO:0007669"/>
    <property type="project" value="InterPro"/>
</dbReference>
<dbReference type="Proteomes" id="UP000729733">
    <property type="component" value="Unassembled WGS sequence"/>
</dbReference>
<dbReference type="EMBL" id="JADWDC010000036">
    <property type="protein sequence ID" value="MCC0178176.1"/>
    <property type="molecule type" value="Genomic_DNA"/>
</dbReference>